<dbReference type="GeneTree" id="ENSGT00940000179097"/>
<name>A0A3Q2Z6P5_HIPCM</name>
<dbReference type="AlphaFoldDB" id="A0A3Q2Z6P5"/>
<feature type="domain" description="C-type lectin" evidence="1">
    <location>
        <begin position="44"/>
        <end position="166"/>
    </location>
</feature>
<dbReference type="InterPro" id="IPR016186">
    <property type="entry name" value="C-type_lectin-like/link_sf"/>
</dbReference>
<reference evidence="2" key="2">
    <citation type="submission" date="2025-09" db="UniProtKB">
        <authorList>
            <consortium name="Ensembl"/>
        </authorList>
    </citation>
    <scope>IDENTIFICATION</scope>
</reference>
<dbReference type="PRINTS" id="PR01504">
    <property type="entry name" value="PNCREATITSAP"/>
</dbReference>
<keyword evidence="3" id="KW-1185">Reference proteome</keyword>
<dbReference type="Proteomes" id="UP000264820">
    <property type="component" value="Unplaced"/>
</dbReference>
<dbReference type="SUPFAM" id="SSF56436">
    <property type="entry name" value="C-type lectin-like"/>
    <property type="match status" value="1"/>
</dbReference>
<dbReference type="PANTHER" id="PTHR22803">
    <property type="entry name" value="MANNOSE, PHOSPHOLIPASE, LECTIN RECEPTOR RELATED"/>
    <property type="match status" value="1"/>
</dbReference>
<evidence type="ECO:0000259" key="1">
    <source>
        <dbReference type="PROSITE" id="PS50041"/>
    </source>
</evidence>
<dbReference type="PROSITE" id="PS50041">
    <property type="entry name" value="C_TYPE_LECTIN_2"/>
    <property type="match status" value="1"/>
</dbReference>
<dbReference type="Gene3D" id="3.10.100.10">
    <property type="entry name" value="Mannose-Binding Protein A, subunit A"/>
    <property type="match status" value="1"/>
</dbReference>
<evidence type="ECO:0000313" key="2">
    <source>
        <dbReference type="Ensembl" id="ENSHCOP00000027378.1"/>
    </source>
</evidence>
<protein>
    <recommendedName>
        <fullName evidence="1">C-type lectin domain-containing protein</fullName>
    </recommendedName>
</protein>
<evidence type="ECO:0000313" key="3">
    <source>
        <dbReference type="Proteomes" id="UP000264820"/>
    </source>
</evidence>
<dbReference type="SMART" id="SM00034">
    <property type="entry name" value="CLECT"/>
    <property type="match status" value="1"/>
</dbReference>
<dbReference type="InterPro" id="IPR001304">
    <property type="entry name" value="C-type_lectin-like"/>
</dbReference>
<dbReference type="CDD" id="cd00037">
    <property type="entry name" value="CLECT"/>
    <property type="match status" value="1"/>
</dbReference>
<dbReference type="STRING" id="109280.ENSHCOP00000027378"/>
<dbReference type="Ensembl" id="ENSHCOT00000023466.1">
    <property type="protein sequence ID" value="ENSHCOP00000027378.1"/>
    <property type="gene ID" value="ENSHCOG00000019165.1"/>
</dbReference>
<proteinExistence type="predicted"/>
<dbReference type="Pfam" id="PF00059">
    <property type="entry name" value="Lectin_C"/>
    <property type="match status" value="1"/>
</dbReference>
<dbReference type="InterPro" id="IPR050111">
    <property type="entry name" value="C-type_lectin/snaclec_domain"/>
</dbReference>
<sequence length="168" mass="19486">TPANNTFLLFYCGKQLPSPIRHAFFSECLFPPLDFYCDHGDVLYGSFCYFFGSWTASWRDAEDYCFNVWKGHLASFHSIEEVNFLKGDGERSGTVSVNGISLWTGGYSLNAEEKWKWSDGSKMEYIRWSTGEPEDDKPVQRCLSWNLHSHRWKEDNCGSDRGFICKMR</sequence>
<reference evidence="2" key="1">
    <citation type="submission" date="2025-08" db="UniProtKB">
        <authorList>
            <consortium name="Ensembl"/>
        </authorList>
    </citation>
    <scope>IDENTIFICATION</scope>
</reference>
<dbReference type="InterPro" id="IPR016187">
    <property type="entry name" value="CTDL_fold"/>
</dbReference>
<organism evidence="2 3">
    <name type="scientific">Hippocampus comes</name>
    <name type="common">Tiger tail seahorse</name>
    <dbReference type="NCBI Taxonomy" id="109280"/>
    <lineage>
        <taxon>Eukaryota</taxon>
        <taxon>Metazoa</taxon>
        <taxon>Chordata</taxon>
        <taxon>Craniata</taxon>
        <taxon>Vertebrata</taxon>
        <taxon>Euteleostomi</taxon>
        <taxon>Actinopterygii</taxon>
        <taxon>Neopterygii</taxon>
        <taxon>Teleostei</taxon>
        <taxon>Neoteleostei</taxon>
        <taxon>Acanthomorphata</taxon>
        <taxon>Syngnathiaria</taxon>
        <taxon>Syngnathiformes</taxon>
        <taxon>Syngnathoidei</taxon>
        <taxon>Syngnathidae</taxon>
        <taxon>Hippocampus</taxon>
    </lineage>
</organism>
<accession>A0A3Q2Z6P5</accession>